<gene>
    <name evidence="1" type="ORF">IOQ59_12840</name>
</gene>
<proteinExistence type="predicted"/>
<evidence type="ECO:0000313" key="2">
    <source>
        <dbReference type="Proteomes" id="UP000640333"/>
    </source>
</evidence>
<organism evidence="1 2">
    <name type="scientific">Pontibacterium sinense</name>
    <dbReference type="NCBI Taxonomy" id="2781979"/>
    <lineage>
        <taxon>Bacteria</taxon>
        <taxon>Pseudomonadati</taxon>
        <taxon>Pseudomonadota</taxon>
        <taxon>Gammaproteobacteria</taxon>
        <taxon>Oceanospirillales</taxon>
        <taxon>Oceanospirillaceae</taxon>
        <taxon>Pontibacterium</taxon>
    </lineage>
</organism>
<accession>A0A8J7FQ92</accession>
<evidence type="ECO:0000313" key="1">
    <source>
        <dbReference type="EMBL" id="MBE9398142.1"/>
    </source>
</evidence>
<name>A0A8J7FQ92_9GAMM</name>
<dbReference type="AlphaFoldDB" id="A0A8J7FQ92"/>
<dbReference type="Proteomes" id="UP000640333">
    <property type="component" value="Unassembled WGS sequence"/>
</dbReference>
<keyword evidence="2" id="KW-1185">Reference proteome</keyword>
<reference evidence="1" key="1">
    <citation type="submission" date="2020-10" db="EMBL/GenBank/DDBJ databases">
        <title>Bacterium isolated from coastal waters sediment.</title>
        <authorList>
            <person name="Chen R.-J."/>
            <person name="Lu D.-C."/>
            <person name="Zhu K.-L."/>
            <person name="Du Z.-J."/>
        </authorList>
    </citation>
    <scope>NUCLEOTIDE SEQUENCE</scope>
    <source>
        <strain evidence="1">N1Y112</strain>
    </source>
</reference>
<sequence length="64" mass="6484">MKTFKDTLIAFLKEEEGLTTVEYAVAGSLVAAVLVVSFTELGTAVGGAINTLCTNVGGTDCDGA</sequence>
<dbReference type="EMBL" id="JADEYS010000012">
    <property type="protein sequence ID" value="MBE9398142.1"/>
    <property type="molecule type" value="Genomic_DNA"/>
</dbReference>
<dbReference type="RefSeq" id="WP_193953774.1">
    <property type="nucleotide sequence ID" value="NZ_JADEYS010000012.1"/>
</dbReference>
<protein>
    <submittedName>
        <fullName evidence="1">Flp family type IVb pilin</fullName>
    </submittedName>
</protein>
<comment type="caution">
    <text evidence="1">The sequence shown here is derived from an EMBL/GenBank/DDBJ whole genome shotgun (WGS) entry which is preliminary data.</text>
</comment>